<protein>
    <recommendedName>
        <fullName evidence="5">Cysteine--tRNA ligase</fullName>
        <ecNumber evidence="4">6.1.1.16</ecNumber>
    </recommendedName>
    <alternativeName>
        <fullName evidence="14">Cysteinyl-tRNA synthetase</fullName>
    </alternativeName>
</protein>
<sequence length="737" mass="80926">MGSSLAGEMPPEAFLRPSPVHRIASHSAAPSRMPRFSARQSASSKFSADAMAVAGAMALGVTGGFQASRRSCRTRELRARIARAMSPMSPGDYGLPPKLAGMAGALSALPNDRMRYQQLMALAGKLKPMADDLKVPENKVPGCLSVVHVHASLEEDGTVTFQGDSDALISKGLVALLVLCLSGCTPEEIAGVQPEFIKASGISASLTPGRNNGFFNMFKLMNKKVARLKAAKAAESGESGAMKAGEDTETEETPELQIYNTLSRSKEAFKTLEPGKVKMYVCGVTVYDLCHLGHARVMVFFDIVARFLRHLGYDVTFVRNVTDIDDKIIKRSQETGETAEELARRMEEEMARDAKSLGCTSPDFEPRVSESIEEITSMVETLVKKDFAYAGKGDVYFRVRRFETYGRLSRCSLDGNEAGARVEVADVKEAPEDFVLWKSAKPSEPSWESPWGPGRPGWHIECSAMAKRYLGDTLDIHGGGPDLVFPHHENEIAQSEAANDQPYVKTWMHCAAVRSTGNEKMSKSLGNFVTIRDVLKQYDGEVVRFYLLSSQYRRPMMYSEEALEEAQERLLKLYSSLRGAAGAQTESPDPECEQQHRFLAAMANDTNLLNRPTDHMRKRIAKDFDTVNAIAALTDLSRELLQLQQGDHGAEFQTKARQLRAMGAVLGILQRDPEEVCKGPVDSDFEAKVEDLIQARADARKAKDFTKADAIRDELTGMGVVIEDGAKGTSWRVASLA</sequence>
<dbReference type="PRINTS" id="PR00983">
    <property type="entry name" value="TRNASYNTHCYS"/>
</dbReference>
<comment type="subcellular location">
    <subcellularLocation>
        <location evidence="2">Cytoplasm</location>
    </subcellularLocation>
</comment>
<evidence type="ECO:0000256" key="4">
    <source>
        <dbReference type="ARBA" id="ARBA00012832"/>
    </source>
</evidence>
<dbReference type="InterPro" id="IPR015803">
    <property type="entry name" value="Cys-tRNA-ligase"/>
</dbReference>
<evidence type="ECO:0000313" key="18">
    <source>
        <dbReference type="EMBL" id="CAL4786521.1"/>
    </source>
</evidence>
<dbReference type="EMBL" id="CAMXCT030002594">
    <property type="protein sequence ID" value="CAL4786521.1"/>
    <property type="molecule type" value="Genomic_DNA"/>
</dbReference>
<keyword evidence="6" id="KW-0963">Cytoplasm</keyword>
<dbReference type="Pfam" id="PF01406">
    <property type="entry name" value="tRNA-synt_1e"/>
    <property type="match status" value="1"/>
</dbReference>
<dbReference type="EC" id="6.1.1.16" evidence="4"/>
<dbReference type="Gene3D" id="1.20.120.1910">
    <property type="entry name" value="Cysteine-tRNA ligase, C-terminal anti-codon recognition domain"/>
    <property type="match status" value="1"/>
</dbReference>
<dbReference type="SUPFAM" id="SSF82649">
    <property type="entry name" value="SufE/NifU"/>
    <property type="match status" value="1"/>
</dbReference>
<dbReference type="Pfam" id="PF23493">
    <property type="entry name" value="CysS_C"/>
    <property type="match status" value="1"/>
</dbReference>
<evidence type="ECO:0000256" key="3">
    <source>
        <dbReference type="ARBA" id="ARBA00005594"/>
    </source>
</evidence>
<dbReference type="NCBIfam" id="TIGR00435">
    <property type="entry name" value="cysS"/>
    <property type="match status" value="1"/>
</dbReference>
<evidence type="ECO:0000256" key="7">
    <source>
        <dbReference type="ARBA" id="ARBA00022598"/>
    </source>
</evidence>
<evidence type="ECO:0000256" key="9">
    <source>
        <dbReference type="ARBA" id="ARBA00022741"/>
    </source>
</evidence>
<organism evidence="16">
    <name type="scientific">Cladocopium goreaui</name>
    <dbReference type="NCBI Taxonomy" id="2562237"/>
    <lineage>
        <taxon>Eukaryota</taxon>
        <taxon>Sar</taxon>
        <taxon>Alveolata</taxon>
        <taxon>Dinophyceae</taxon>
        <taxon>Suessiales</taxon>
        <taxon>Symbiodiniaceae</taxon>
        <taxon>Cladocopium</taxon>
    </lineage>
</organism>
<dbReference type="SUPFAM" id="SSF52374">
    <property type="entry name" value="Nucleotidylyl transferase"/>
    <property type="match status" value="1"/>
</dbReference>
<reference evidence="17" key="2">
    <citation type="submission" date="2024-04" db="EMBL/GenBank/DDBJ databases">
        <authorList>
            <person name="Chen Y."/>
            <person name="Shah S."/>
            <person name="Dougan E. K."/>
            <person name="Thang M."/>
            <person name="Chan C."/>
        </authorList>
    </citation>
    <scope>NUCLEOTIDE SEQUENCE [LARGE SCALE GENOMIC DNA]</scope>
</reference>
<keyword evidence="8" id="KW-0479">Metal-binding</keyword>
<dbReference type="OrthoDB" id="445828at2759"/>
<dbReference type="AlphaFoldDB" id="A0A9P1CVS6"/>
<evidence type="ECO:0000313" key="17">
    <source>
        <dbReference type="EMBL" id="CAL1152584.1"/>
    </source>
</evidence>
<comment type="cofactor">
    <cofactor evidence="1">
        <name>Zn(2+)</name>
        <dbReference type="ChEBI" id="CHEBI:29105"/>
    </cofactor>
</comment>
<comment type="similarity">
    <text evidence="3">Belongs to the class-I aminoacyl-tRNA synthetase family.</text>
</comment>
<dbReference type="PANTHER" id="PTHR10890:SF3">
    <property type="entry name" value="CYSTEINE--TRNA LIGASE, CYTOPLASMIC"/>
    <property type="match status" value="1"/>
</dbReference>
<keyword evidence="19" id="KW-1185">Reference proteome</keyword>
<dbReference type="EMBL" id="CAMXCT020002594">
    <property type="protein sequence ID" value="CAL1152584.1"/>
    <property type="molecule type" value="Genomic_DNA"/>
</dbReference>
<dbReference type="SMART" id="SM00840">
    <property type="entry name" value="DALR_2"/>
    <property type="match status" value="1"/>
</dbReference>
<comment type="caution">
    <text evidence="16">The sequence shown here is derived from an EMBL/GenBank/DDBJ whole genome shotgun (WGS) entry which is preliminary data.</text>
</comment>
<evidence type="ECO:0000256" key="13">
    <source>
        <dbReference type="ARBA" id="ARBA00023146"/>
    </source>
</evidence>
<name>A0A9P1CVS6_9DINO</name>
<dbReference type="InterPro" id="IPR056411">
    <property type="entry name" value="CysS_C"/>
</dbReference>
<evidence type="ECO:0000259" key="15">
    <source>
        <dbReference type="SMART" id="SM00840"/>
    </source>
</evidence>
<reference evidence="16" key="1">
    <citation type="submission" date="2022-10" db="EMBL/GenBank/DDBJ databases">
        <authorList>
            <person name="Chen Y."/>
            <person name="Dougan E. K."/>
            <person name="Chan C."/>
            <person name="Rhodes N."/>
            <person name="Thang M."/>
        </authorList>
    </citation>
    <scope>NUCLEOTIDE SEQUENCE</scope>
</reference>
<proteinExistence type="inferred from homology"/>
<evidence type="ECO:0000256" key="12">
    <source>
        <dbReference type="ARBA" id="ARBA00022917"/>
    </source>
</evidence>
<dbReference type="FunFam" id="3.40.50.620:FF:000009">
    <property type="entry name" value="Cysteine--tRNA ligase"/>
    <property type="match status" value="1"/>
</dbReference>
<dbReference type="InterPro" id="IPR015273">
    <property type="entry name" value="Cys-tRNA-synt_Ia_DALR"/>
</dbReference>
<dbReference type="InterPro" id="IPR014729">
    <property type="entry name" value="Rossmann-like_a/b/a_fold"/>
</dbReference>
<accession>A0A9P1CVS6</accession>
<evidence type="ECO:0000256" key="6">
    <source>
        <dbReference type="ARBA" id="ARBA00022490"/>
    </source>
</evidence>
<gene>
    <name evidence="16" type="ORF">C1SCF055_LOCUS25433</name>
</gene>
<evidence type="ECO:0000256" key="11">
    <source>
        <dbReference type="ARBA" id="ARBA00022840"/>
    </source>
</evidence>
<evidence type="ECO:0000256" key="1">
    <source>
        <dbReference type="ARBA" id="ARBA00001947"/>
    </source>
</evidence>
<evidence type="ECO:0000256" key="14">
    <source>
        <dbReference type="ARBA" id="ARBA00031499"/>
    </source>
</evidence>
<dbReference type="HAMAP" id="MF_00041">
    <property type="entry name" value="Cys_tRNA_synth"/>
    <property type="match status" value="1"/>
</dbReference>
<keyword evidence="10" id="KW-0862">Zinc</keyword>
<dbReference type="Pfam" id="PF09190">
    <property type="entry name" value="DALR_2"/>
    <property type="match status" value="1"/>
</dbReference>
<evidence type="ECO:0000256" key="5">
    <source>
        <dbReference type="ARBA" id="ARBA00014738"/>
    </source>
</evidence>
<keyword evidence="11" id="KW-0067">ATP-binding</keyword>
<evidence type="ECO:0000313" key="19">
    <source>
        <dbReference type="Proteomes" id="UP001152797"/>
    </source>
</evidence>
<dbReference type="Proteomes" id="UP001152797">
    <property type="component" value="Unassembled WGS sequence"/>
</dbReference>
<dbReference type="Gene3D" id="3.40.50.620">
    <property type="entry name" value="HUPs"/>
    <property type="match status" value="1"/>
</dbReference>
<dbReference type="InterPro" id="IPR032678">
    <property type="entry name" value="tRNA-synt_1_cat_dom"/>
</dbReference>
<evidence type="ECO:0000256" key="10">
    <source>
        <dbReference type="ARBA" id="ARBA00022833"/>
    </source>
</evidence>
<evidence type="ECO:0000313" key="16">
    <source>
        <dbReference type="EMBL" id="CAI3999209.1"/>
    </source>
</evidence>
<dbReference type="PANTHER" id="PTHR10890">
    <property type="entry name" value="CYSTEINYL-TRNA SYNTHETASE"/>
    <property type="match status" value="1"/>
</dbReference>
<keyword evidence="12" id="KW-0648">Protein biosynthesis</keyword>
<evidence type="ECO:0000256" key="8">
    <source>
        <dbReference type="ARBA" id="ARBA00022723"/>
    </source>
</evidence>
<dbReference type="Gene3D" id="3.90.1010.10">
    <property type="match status" value="1"/>
</dbReference>
<dbReference type="EMBL" id="CAMXCT010002594">
    <property type="protein sequence ID" value="CAI3999209.1"/>
    <property type="molecule type" value="Genomic_DNA"/>
</dbReference>
<dbReference type="GO" id="GO:0004817">
    <property type="term" value="F:cysteine-tRNA ligase activity"/>
    <property type="evidence" value="ECO:0007669"/>
    <property type="project" value="UniProtKB-EC"/>
</dbReference>
<keyword evidence="13" id="KW-0030">Aminoacyl-tRNA synthetase</keyword>
<dbReference type="InterPro" id="IPR009080">
    <property type="entry name" value="tRNAsynth_Ia_anticodon-bd"/>
</dbReference>
<dbReference type="Pfam" id="PF02657">
    <property type="entry name" value="SufE"/>
    <property type="match status" value="1"/>
</dbReference>
<dbReference type="GO" id="GO:0006423">
    <property type="term" value="P:cysteinyl-tRNA aminoacylation"/>
    <property type="evidence" value="ECO:0007669"/>
    <property type="project" value="InterPro"/>
</dbReference>
<keyword evidence="9" id="KW-0547">Nucleotide-binding</keyword>
<dbReference type="CDD" id="cd07963">
    <property type="entry name" value="Anticodon_Ia_Cys"/>
    <property type="match status" value="1"/>
</dbReference>
<dbReference type="GO" id="GO:0046872">
    <property type="term" value="F:metal ion binding"/>
    <property type="evidence" value="ECO:0007669"/>
    <property type="project" value="UniProtKB-KW"/>
</dbReference>
<dbReference type="InterPro" id="IPR003808">
    <property type="entry name" value="Fe-S_metab-assoc_dom"/>
</dbReference>
<dbReference type="SUPFAM" id="SSF47323">
    <property type="entry name" value="Anticodon-binding domain of a subclass of class I aminoacyl-tRNA synthetases"/>
    <property type="match status" value="1"/>
</dbReference>
<feature type="domain" description="Cysteinyl-tRNA synthetase class Ia DALR" evidence="15">
    <location>
        <begin position="597"/>
        <end position="677"/>
    </location>
</feature>
<dbReference type="GO" id="GO:0005524">
    <property type="term" value="F:ATP binding"/>
    <property type="evidence" value="ECO:0007669"/>
    <property type="project" value="UniProtKB-KW"/>
</dbReference>
<keyword evidence="7 18" id="KW-0436">Ligase</keyword>
<dbReference type="GO" id="GO:0005829">
    <property type="term" value="C:cytosol"/>
    <property type="evidence" value="ECO:0007669"/>
    <property type="project" value="TreeGrafter"/>
</dbReference>
<dbReference type="CDD" id="cd00672">
    <property type="entry name" value="CysRS_core"/>
    <property type="match status" value="1"/>
</dbReference>
<dbReference type="InterPro" id="IPR024909">
    <property type="entry name" value="Cys-tRNA/MSH_ligase"/>
</dbReference>
<evidence type="ECO:0000256" key="2">
    <source>
        <dbReference type="ARBA" id="ARBA00004496"/>
    </source>
</evidence>